<gene>
    <name evidence="2" type="primary">iscB</name>
    <name evidence="2" type="ORF">ACFSB2_05335</name>
</gene>
<protein>
    <submittedName>
        <fullName evidence="2">RNA-guided endonuclease IscB</fullName>
    </submittedName>
</protein>
<comment type="caution">
    <text evidence="2">The sequence shown here is derived from an EMBL/GenBank/DDBJ whole genome shotgun (WGS) entry which is preliminary data.</text>
</comment>
<keyword evidence="2" id="KW-0540">Nuclease</keyword>
<dbReference type="Pfam" id="PF01844">
    <property type="entry name" value="HNH"/>
    <property type="match status" value="1"/>
</dbReference>
<dbReference type="InterPro" id="IPR052892">
    <property type="entry name" value="NA-targeting_endonuclease"/>
</dbReference>
<evidence type="ECO:0000313" key="2">
    <source>
        <dbReference type="EMBL" id="MFD1674134.1"/>
    </source>
</evidence>
<dbReference type="Proteomes" id="UP001597079">
    <property type="component" value="Unassembled WGS sequence"/>
</dbReference>
<dbReference type="CDD" id="cd00085">
    <property type="entry name" value="HNHc"/>
    <property type="match status" value="1"/>
</dbReference>
<proteinExistence type="predicted"/>
<evidence type="ECO:0000313" key="3">
    <source>
        <dbReference type="Proteomes" id="UP001597079"/>
    </source>
</evidence>
<feature type="domain" description="HNH nuclease" evidence="1">
    <location>
        <begin position="184"/>
        <end position="235"/>
    </location>
</feature>
<dbReference type="PANTHER" id="PTHR33877">
    <property type="entry name" value="SLL1193 PROTEIN"/>
    <property type="match status" value="1"/>
</dbReference>
<dbReference type="InterPro" id="IPR025938">
    <property type="entry name" value="RRXRR_dom"/>
</dbReference>
<keyword evidence="2" id="KW-0255">Endonuclease</keyword>
<dbReference type="InterPro" id="IPR003615">
    <property type="entry name" value="HNH_nuc"/>
</dbReference>
<dbReference type="EMBL" id="JBHUCX010000017">
    <property type="protein sequence ID" value="MFD1674134.1"/>
    <property type="molecule type" value="Genomic_DNA"/>
</dbReference>
<keyword evidence="2" id="KW-0378">Hydrolase</keyword>
<reference evidence="3" key="1">
    <citation type="journal article" date="2019" name="Int. J. Syst. Evol. Microbiol.">
        <title>The Global Catalogue of Microorganisms (GCM) 10K type strain sequencing project: providing services to taxonomists for standard genome sequencing and annotation.</title>
        <authorList>
            <consortium name="The Broad Institute Genomics Platform"/>
            <consortium name="The Broad Institute Genome Sequencing Center for Infectious Disease"/>
            <person name="Wu L."/>
            <person name="Ma J."/>
        </authorList>
    </citation>
    <scope>NUCLEOTIDE SEQUENCE [LARGE SCALE GENOMIC DNA]</scope>
    <source>
        <strain evidence="3">CGMCC 1.12286</strain>
    </source>
</reference>
<dbReference type="Gene3D" id="1.10.30.50">
    <property type="match status" value="1"/>
</dbReference>
<dbReference type="PANTHER" id="PTHR33877:SF2">
    <property type="entry name" value="OS07G0170200 PROTEIN"/>
    <property type="match status" value="1"/>
</dbReference>
<dbReference type="GO" id="GO:0004519">
    <property type="term" value="F:endonuclease activity"/>
    <property type="evidence" value="ECO:0007669"/>
    <property type="project" value="UniProtKB-KW"/>
</dbReference>
<evidence type="ECO:0000259" key="1">
    <source>
        <dbReference type="SMART" id="SM00507"/>
    </source>
</evidence>
<organism evidence="2 3">
    <name type="scientific">Alicyclobacillus fodiniaquatilis</name>
    <dbReference type="NCBI Taxonomy" id="1661150"/>
    <lineage>
        <taxon>Bacteria</taxon>
        <taxon>Bacillati</taxon>
        <taxon>Bacillota</taxon>
        <taxon>Bacilli</taxon>
        <taxon>Bacillales</taxon>
        <taxon>Alicyclobacillaceae</taxon>
        <taxon>Alicyclobacillus</taxon>
    </lineage>
</organism>
<dbReference type="NCBIfam" id="NF040563">
    <property type="entry name" value="guided_IscB"/>
    <property type="match status" value="1"/>
</dbReference>
<dbReference type="Pfam" id="PF14239">
    <property type="entry name" value="RRXRR"/>
    <property type="match status" value="1"/>
</dbReference>
<keyword evidence="3" id="KW-1185">Reference proteome</keyword>
<dbReference type="InterPro" id="IPR047693">
    <property type="entry name" value="RNA-guided_IscB-like"/>
</dbReference>
<name>A0ABW4JDG5_9BACL</name>
<sequence length="425" mass="48601">MVFVLNQNKAPLPPCHPAQARKWISSGKATIHRQVPFTIRLKKRVESRNNGFYRIKLDPGAKTTGVAVTVETGNTAKVVFLGELQHKTDIKSKLDTRRALRRGRRNRKTRYRQSRFLNRKRKEGWLPPSLEARVNQTFQMVRKLTYIIPLQAISMELVRFDTQALQNPEISGVEYQQGELMGYEVREYLLEKFHRACVYCGVKNVPLEVEHIIPKSRGGSNRISNLALSCHECNQEKGNRTAEEYGHPEVQALAKKPLKDAAAVNSTRWRLFERLKEFGLPIECGTGARTKMQRIQHGLPKEHYYDALCVGESTQESFSKMPTVVHVWSAKGRGCRQMVNNDKYGFPRGKAKSAKQVFGFQTGDLVRAKVPKGKYAGMWNGRVAVRARGSFDIFQDGKRVAQGVSHRYCRVIQRADGWQYEQKKI</sequence>
<accession>A0ABW4JDG5</accession>
<dbReference type="InterPro" id="IPR002711">
    <property type="entry name" value="HNH"/>
</dbReference>
<dbReference type="RefSeq" id="WP_377941906.1">
    <property type="nucleotide sequence ID" value="NZ_JBHUCX010000017.1"/>
</dbReference>
<dbReference type="SMART" id="SM00507">
    <property type="entry name" value="HNHc"/>
    <property type="match status" value="1"/>
</dbReference>